<protein>
    <recommendedName>
        <fullName evidence="3">Disease resistance protein winged helix domain-containing protein</fullName>
    </recommendedName>
</protein>
<proteinExistence type="predicted"/>
<dbReference type="Gene3D" id="1.10.10.10">
    <property type="entry name" value="Winged helix-like DNA-binding domain superfamily/Winged helix DNA-binding domain"/>
    <property type="match status" value="1"/>
</dbReference>
<dbReference type="AlphaFoldDB" id="A0AA39DZ47"/>
<accession>A0AA39DZ47</accession>
<name>A0AA39DZ47_VITRO</name>
<dbReference type="Gene3D" id="1.10.8.430">
    <property type="entry name" value="Helical domain of apoptotic protease-activating factors"/>
    <property type="match status" value="1"/>
</dbReference>
<dbReference type="InterPro" id="IPR042197">
    <property type="entry name" value="Apaf_helical"/>
</dbReference>
<dbReference type="EMBL" id="JARBHA010000005">
    <property type="protein sequence ID" value="KAJ9701364.1"/>
    <property type="molecule type" value="Genomic_DNA"/>
</dbReference>
<feature type="domain" description="Disease resistance protein winged helix" evidence="3">
    <location>
        <begin position="135"/>
        <end position="203"/>
    </location>
</feature>
<dbReference type="InterPro" id="IPR058922">
    <property type="entry name" value="WHD_DRP"/>
</dbReference>
<evidence type="ECO:0000313" key="4">
    <source>
        <dbReference type="EMBL" id="KAJ9701364.1"/>
    </source>
</evidence>
<dbReference type="FunFam" id="1.10.10.10:FF:000322">
    <property type="entry name" value="Probable disease resistance protein At1g63360"/>
    <property type="match status" value="1"/>
</dbReference>
<evidence type="ECO:0000256" key="2">
    <source>
        <dbReference type="ARBA" id="ARBA00022821"/>
    </source>
</evidence>
<dbReference type="InterPro" id="IPR036388">
    <property type="entry name" value="WH-like_DNA-bd_sf"/>
</dbReference>
<dbReference type="Pfam" id="PF23559">
    <property type="entry name" value="WHD_DRP"/>
    <property type="match status" value="1"/>
</dbReference>
<keyword evidence="5" id="KW-1185">Reference proteome</keyword>
<dbReference type="GO" id="GO:0098542">
    <property type="term" value="P:defense response to other organism"/>
    <property type="evidence" value="ECO:0007669"/>
    <property type="project" value="TreeGrafter"/>
</dbReference>
<dbReference type="SUPFAM" id="SSF52540">
    <property type="entry name" value="P-loop containing nucleoside triphosphate hydrolases"/>
    <property type="match status" value="1"/>
</dbReference>
<organism evidence="4 5">
    <name type="scientific">Vitis rotundifolia</name>
    <name type="common">Muscadine grape</name>
    <dbReference type="NCBI Taxonomy" id="103349"/>
    <lineage>
        <taxon>Eukaryota</taxon>
        <taxon>Viridiplantae</taxon>
        <taxon>Streptophyta</taxon>
        <taxon>Embryophyta</taxon>
        <taxon>Tracheophyta</taxon>
        <taxon>Spermatophyta</taxon>
        <taxon>Magnoliopsida</taxon>
        <taxon>eudicotyledons</taxon>
        <taxon>Gunneridae</taxon>
        <taxon>Pentapetalae</taxon>
        <taxon>rosids</taxon>
        <taxon>Vitales</taxon>
        <taxon>Vitaceae</taxon>
        <taxon>Viteae</taxon>
        <taxon>Vitis</taxon>
    </lineage>
</organism>
<dbReference type="Proteomes" id="UP001168098">
    <property type="component" value="Unassembled WGS sequence"/>
</dbReference>
<evidence type="ECO:0000259" key="3">
    <source>
        <dbReference type="Pfam" id="PF23559"/>
    </source>
</evidence>
<comment type="caution">
    <text evidence="4">The sequence shown here is derived from an EMBL/GenBank/DDBJ whole genome shotgun (WGS) entry which is preliminary data.</text>
</comment>
<reference evidence="4 5" key="1">
    <citation type="journal article" date="2023" name="BMC Biotechnol.">
        <title>Vitis rotundifolia cv Carlos genome sequencing.</title>
        <authorList>
            <person name="Huff M."/>
            <person name="Hulse-Kemp A."/>
            <person name="Scheffler B."/>
            <person name="Youngblood R."/>
            <person name="Simpson S."/>
            <person name="Babiker E."/>
            <person name="Staton M."/>
        </authorList>
    </citation>
    <scope>NUCLEOTIDE SEQUENCE [LARGE SCALE GENOMIC DNA]</scope>
    <source>
        <tissue evidence="4">Leaf</tissue>
    </source>
</reference>
<gene>
    <name evidence="4" type="ORF">PVL29_006632</name>
</gene>
<keyword evidence="1" id="KW-0677">Repeat</keyword>
<dbReference type="InterPro" id="IPR044974">
    <property type="entry name" value="Disease_R_plants"/>
</dbReference>
<sequence>MKFLDWDSLRIPLLASAQGSKIVVTTRDETLTKWVHPEDCWSLFTKLAFQNGNSRAYHELEPIGRRIVEKCRGLPLAVKLLGSLLRSSAETRDWEEILRSKIWDLPSDFKILPSLMLSYHHLSLPLKRCFAYCSIFPKNHEFDKQKLILLWMAEGLLQLSQCNKREEEVGDLYFNELVDKSFFQESIRQEACFVMHDLIHDLAQHMSLEFCVQFEDAKVETIYEKARHFLYFKKGLNELVAFETIEAITKAKYLRSFLEVKPLRRGAE</sequence>
<dbReference type="PANTHER" id="PTHR23155:SF1071">
    <property type="entry name" value="DISEASE RESISTANCE RPP13-LIKE PROTEIN 1"/>
    <property type="match status" value="1"/>
</dbReference>
<dbReference type="InterPro" id="IPR027417">
    <property type="entry name" value="P-loop_NTPase"/>
</dbReference>
<evidence type="ECO:0000313" key="5">
    <source>
        <dbReference type="Proteomes" id="UP001168098"/>
    </source>
</evidence>
<keyword evidence="2" id="KW-0611">Plant defense</keyword>
<evidence type="ECO:0000256" key="1">
    <source>
        <dbReference type="ARBA" id="ARBA00022737"/>
    </source>
</evidence>
<dbReference type="PANTHER" id="PTHR23155">
    <property type="entry name" value="DISEASE RESISTANCE PROTEIN RP"/>
    <property type="match status" value="1"/>
</dbReference>
<dbReference type="GO" id="GO:0043531">
    <property type="term" value="F:ADP binding"/>
    <property type="evidence" value="ECO:0007669"/>
    <property type="project" value="InterPro"/>
</dbReference>